<organism evidence="2 3">
    <name type="scientific">Paramarasmius palmivorus</name>
    <dbReference type="NCBI Taxonomy" id="297713"/>
    <lineage>
        <taxon>Eukaryota</taxon>
        <taxon>Fungi</taxon>
        <taxon>Dikarya</taxon>
        <taxon>Basidiomycota</taxon>
        <taxon>Agaricomycotina</taxon>
        <taxon>Agaricomycetes</taxon>
        <taxon>Agaricomycetidae</taxon>
        <taxon>Agaricales</taxon>
        <taxon>Marasmiineae</taxon>
        <taxon>Marasmiaceae</taxon>
        <taxon>Paramarasmius</taxon>
    </lineage>
</organism>
<keyword evidence="3" id="KW-1185">Reference proteome</keyword>
<gene>
    <name evidence="2" type="ORF">VNI00_011165</name>
</gene>
<reference evidence="2 3" key="1">
    <citation type="submission" date="2024-01" db="EMBL/GenBank/DDBJ databases">
        <title>A draft genome for a cacao thread blight-causing isolate of Paramarasmius palmivorus.</title>
        <authorList>
            <person name="Baruah I.K."/>
            <person name="Bukari Y."/>
            <person name="Amoako-Attah I."/>
            <person name="Meinhardt L.W."/>
            <person name="Bailey B.A."/>
            <person name="Cohen S.P."/>
        </authorList>
    </citation>
    <scope>NUCLEOTIDE SEQUENCE [LARGE SCALE GENOMIC DNA]</scope>
    <source>
        <strain evidence="2 3">GH-12</strain>
    </source>
</reference>
<feature type="compositionally biased region" description="Basic and acidic residues" evidence="1">
    <location>
        <begin position="1"/>
        <end position="27"/>
    </location>
</feature>
<dbReference type="EMBL" id="JAYKXP010000047">
    <property type="protein sequence ID" value="KAK7037415.1"/>
    <property type="molecule type" value="Genomic_DNA"/>
</dbReference>
<evidence type="ECO:0000256" key="1">
    <source>
        <dbReference type="SAM" id="MobiDB-lite"/>
    </source>
</evidence>
<evidence type="ECO:0000313" key="2">
    <source>
        <dbReference type="EMBL" id="KAK7037415.1"/>
    </source>
</evidence>
<protein>
    <submittedName>
        <fullName evidence="2">Uncharacterized protein</fullName>
    </submittedName>
</protein>
<accession>A0AAW0CEY2</accession>
<feature type="compositionally biased region" description="Low complexity" evidence="1">
    <location>
        <begin position="112"/>
        <end position="127"/>
    </location>
</feature>
<feature type="compositionally biased region" description="Polar residues" evidence="1">
    <location>
        <begin position="36"/>
        <end position="46"/>
    </location>
</feature>
<dbReference type="AlphaFoldDB" id="A0AAW0CEY2"/>
<feature type="region of interest" description="Disordered" evidence="1">
    <location>
        <begin position="322"/>
        <end position="496"/>
    </location>
</feature>
<feature type="compositionally biased region" description="Polar residues" evidence="1">
    <location>
        <begin position="460"/>
        <end position="487"/>
    </location>
</feature>
<feature type="compositionally biased region" description="Low complexity" evidence="1">
    <location>
        <begin position="378"/>
        <end position="393"/>
    </location>
</feature>
<name>A0AAW0CEY2_9AGAR</name>
<evidence type="ECO:0000313" key="3">
    <source>
        <dbReference type="Proteomes" id="UP001383192"/>
    </source>
</evidence>
<feature type="region of interest" description="Disordered" evidence="1">
    <location>
        <begin position="112"/>
        <end position="141"/>
    </location>
</feature>
<feature type="region of interest" description="Disordered" evidence="1">
    <location>
        <begin position="1"/>
        <end position="74"/>
    </location>
</feature>
<dbReference type="Proteomes" id="UP001383192">
    <property type="component" value="Unassembled WGS sequence"/>
</dbReference>
<proteinExistence type="predicted"/>
<feature type="compositionally biased region" description="Acidic residues" evidence="1">
    <location>
        <begin position="350"/>
        <end position="364"/>
    </location>
</feature>
<comment type="caution">
    <text evidence="2">The sequence shown here is derived from an EMBL/GenBank/DDBJ whole genome shotgun (WGS) entry which is preliminary data.</text>
</comment>
<sequence>MSDAQDAPRDGSCHHFFVDPRSGDQRRCSCPKFTGSGKNCTQCSHSKASHPEDTKPKAPNKAHLFQPKPGKRKKDVVVLKGRMQEVVENTLKSSGISQATILAAKKEAHKGISAASSSKGEGSSSKAQRAPSEASSTAKETLNKKGPTIRYLVCIPFGANIKEDGQIVFKTIRAPTPASDLAVFQNLGLVVEFPEGTPFDINKTHEQTKQWVKSNMPVISGLWSVLGWKGRCGYDLVWGYETYPTTATMWDKRGQRSKSGSEIVYLGTLDQISPRRVKKFSDVATWTNFISIYKSLYSSFKVPCNLTEEHFQAARDETRLLEGTPYSTSRGKATARVKVKEEPQQQPSDQEAEVEEMDVEEDSAASDAEIQARDQDQSAPSSPASRMPRSLSPDSIPESHPLTPPPCAQARASRKRARSSSSSSSNDSEVFVDREDYHLRPQPKKTQRLTSGARVPANSGARTRTASDQTAPTSTQAGRSRRASANTRNDDKDDISELSELTTEVEAEDDIEPVHASFTALAITPDTKDPWARDRTITIPYTYTQPAQPAQPAQPSEQ</sequence>